<dbReference type="Gene3D" id="2.60.40.10">
    <property type="entry name" value="Immunoglobulins"/>
    <property type="match status" value="1"/>
</dbReference>
<dbReference type="Proteomes" id="UP000779574">
    <property type="component" value="Unassembled WGS sequence"/>
</dbReference>
<reference evidence="11" key="2">
    <citation type="submission" date="2021-08" db="EMBL/GenBank/DDBJ databases">
        <authorList>
            <person name="Gostincar C."/>
            <person name="Sun X."/>
            <person name="Song Z."/>
            <person name="Gunde-Cimerman N."/>
        </authorList>
    </citation>
    <scope>NUCLEOTIDE SEQUENCE</scope>
    <source>
        <strain evidence="11">EXF-9911</strain>
    </source>
</reference>
<protein>
    <recommendedName>
        <fullName evidence="4">beta-glucosidase</fullName>
        <ecNumber evidence="4">3.2.1.21</ecNumber>
    </recommendedName>
</protein>
<dbReference type="OrthoDB" id="47059at2759"/>
<evidence type="ECO:0000256" key="1">
    <source>
        <dbReference type="ARBA" id="ARBA00000448"/>
    </source>
</evidence>
<dbReference type="SUPFAM" id="SSF52279">
    <property type="entry name" value="Beta-D-glucan exohydrolase, C-terminal domain"/>
    <property type="match status" value="1"/>
</dbReference>
<feature type="domain" description="Fibronectin type III-like" evidence="10">
    <location>
        <begin position="620"/>
        <end position="696"/>
    </location>
</feature>
<organism evidence="11 12">
    <name type="scientific">Aureobasidium melanogenum</name>
    <name type="common">Aureobasidium pullulans var. melanogenum</name>
    <dbReference type="NCBI Taxonomy" id="46634"/>
    <lineage>
        <taxon>Eukaryota</taxon>
        <taxon>Fungi</taxon>
        <taxon>Dikarya</taxon>
        <taxon>Ascomycota</taxon>
        <taxon>Pezizomycotina</taxon>
        <taxon>Dothideomycetes</taxon>
        <taxon>Dothideomycetidae</taxon>
        <taxon>Dothideales</taxon>
        <taxon>Saccotheciaceae</taxon>
        <taxon>Aureobasidium</taxon>
    </lineage>
</organism>
<comment type="pathway">
    <text evidence="2">Glycan metabolism; cellulose degradation.</text>
</comment>
<dbReference type="InterPro" id="IPR013783">
    <property type="entry name" value="Ig-like_fold"/>
</dbReference>
<dbReference type="Gene3D" id="3.20.20.300">
    <property type="entry name" value="Glycoside hydrolase, family 3, N-terminal domain"/>
    <property type="match status" value="1"/>
</dbReference>
<evidence type="ECO:0000256" key="7">
    <source>
        <dbReference type="ARBA" id="ARBA00023277"/>
    </source>
</evidence>
<keyword evidence="6" id="KW-0325">Glycoprotein</keyword>
<keyword evidence="5 11" id="KW-0378">Hydrolase</keyword>
<dbReference type="SUPFAM" id="SSF51445">
    <property type="entry name" value="(Trans)glycosidases"/>
    <property type="match status" value="1"/>
</dbReference>
<sequence>MTPQFFRFVDQINNGVTTLDEAAASLSDLMTDDEHLALLQGNRSLTQYLSDNKSSPCPASVISRVGVPGFHIVDGAKQSFFTEFPSPLGRAASFNTQLEELIGEAIGLEVRAHGGNVYSGICLNVTRRSDWGRAHESYGEDPFVISRMGNAAAKGVRKHVMVAVRHFALNSMEILREDGRITCDEKTMNEFFLQHFKDVLCESGAEIVVSAGNRVNGVACTENPCLLNGTLRQRWLLNDLIVASDRTWLVKNGPASIKAGLDIEMPFKAGGRTAAVESALEHGTLDWSDIEAMTDRILKAQLRYHCRATQMPLPDPEKIRCQRHIGLARRSVAESMVLLKNDNSFLPLNKTSKIKMTVLGELADRVSSAYQFDAASHAAGPPGTSPLEELRKRHNICVDYMEGNETSKATKSAIAADCVLIFIRPSSKSENEQKRGRFLDRFKPRKQSGDSRMSRFRDRSHLTLHAKDVELAKAVLSVAGHKAVVVIEAGTSVTIPVCIRQKASAILFSSYGCRQYGKGLRDVLFGEQEPSGRLPFVLPDTEHQLLEKERNASSHEISYDDKWGYRKLRQEQQKPAYPFGFGLGYSTFSLNSLWCSHPIVKPIFDMTVNTKNNGNRASAVVIQIYASSRLTRRDSATSSTVPPKSLIGFAKEVILPGESNEICITCRLSPLAEFRTSTSKMVVAEGRYDLFVCQYEGDSKGLTSSFQILNEIRC</sequence>
<reference evidence="11" key="1">
    <citation type="journal article" date="2021" name="J Fungi (Basel)">
        <title>Virulence traits and population genomics of the black yeast Aureobasidium melanogenum.</title>
        <authorList>
            <person name="Cernosa A."/>
            <person name="Sun X."/>
            <person name="Gostincar C."/>
            <person name="Fang C."/>
            <person name="Gunde-Cimerman N."/>
            <person name="Song Z."/>
        </authorList>
    </citation>
    <scope>NUCLEOTIDE SEQUENCE</scope>
    <source>
        <strain evidence="11">EXF-9911</strain>
    </source>
</reference>
<dbReference type="InterPro" id="IPR050288">
    <property type="entry name" value="Cellulose_deg_GH3"/>
</dbReference>
<evidence type="ECO:0000256" key="2">
    <source>
        <dbReference type="ARBA" id="ARBA00004987"/>
    </source>
</evidence>
<dbReference type="Pfam" id="PF14310">
    <property type="entry name" value="Fn3-like"/>
    <property type="match status" value="1"/>
</dbReference>
<evidence type="ECO:0000313" key="11">
    <source>
        <dbReference type="EMBL" id="KAG9685337.1"/>
    </source>
</evidence>
<evidence type="ECO:0000259" key="10">
    <source>
        <dbReference type="SMART" id="SM01217"/>
    </source>
</evidence>
<dbReference type="InterPro" id="IPR002772">
    <property type="entry name" value="Glyco_hydro_3_C"/>
</dbReference>
<accession>A0A9P8EAJ5</accession>
<dbReference type="InterPro" id="IPR026891">
    <property type="entry name" value="Fn3-like"/>
</dbReference>
<keyword evidence="7" id="KW-0119">Carbohydrate metabolism</keyword>
<dbReference type="AlphaFoldDB" id="A0A9P8EAJ5"/>
<dbReference type="InterPro" id="IPR036881">
    <property type="entry name" value="Glyco_hydro_3_C_sf"/>
</dbReference>
<evidence type="ECO:0000256" key="6">
    <source>
        <dbReference type="ARBA" id="ARBA00023180"/>
    </source>
</evidence>
<evidence type="ECO:0000256" key="3">
    <source>
        <dbReference type="ARBA" id="ARBA00005336"/>
    </source>
</evidence>
<dbReference type="GO" id="GO:0008422">
    <property type="term" value="F:beta-glucosidase activity"/>
    <property type="evidence" value="ECO:0007669"/>
    <property type="project" value="UniProtKB-EC"/>
</dbReference>
<dbReference type="EMBL" id="JAHFXF010000579">
    <property type="protein sequence ID" value="KAG9685337.1"/>
    <property type="molecule type" value="Genomic_DNA"/>
</dbReference>
<dbReference type="SMART" id="SM01217">
    <property type="entry name" value="Fn3_like"/>
    <property type="match status" value="1"/>
</dbReference>
<evidence type="ECO:0000256" key="9">
    <source>
        <dbReference type="ARBA" id="ARBA00023326"/>
    </source>
</evidence>
<gene>
    <name evidence="11" type="ORF">KCU76_g11773</name>
</gene>
<dbReference type="InterPro" id="IPR001764">
    <property type="entry name" value="Glyco_hydro_3_N"/>
</dbReference>
<comment type="caution">
    <text evidence="11">The sequence shown here is derived from an EMBL/GenBank/DDBJ whole genome shotgun (WGS) entry which is preliminary data.</text>
</comment>
<dbReference type="Gene3D" id="3.40.50.1700">
    <property type="entry name" value="Glycoside hydrolase family 3 C-terminal domain"/>
    <property type="match status" value="1"/>
</dbReference>
<dbReference type="InterPro" id="IPR017853">
    <property type="entry name" value="GH"/>
</dbReference>
<keyword evidence="8" id="KW-0326">Glycosidase</keyword>
<evidence type="ECO:0000256" key="5">
    <source>
        <dbReference type="ARBA" id="ARBA00022801"/>
    </source>
</evidence>
<comment type="similarity">
    <text evidence="3">Belongs to the glycosyl hydrolase 3 family.</text>
</comment>
<dbReference type="GO" id="GO:0009251">
    <property type="term" value="P:glucan catabolic process"/>
    <property type="evidence" value="ECO:0007669"/>
    <property type="project" value="TreeGrafter"/>
</dbReference>
<dbReference type="InterPro" id="IPR036962">
    <property type="entry name" value="Glyco_hydro_3_N_sf"/>
</dbReference>
<dbReference type="EC" id="3.2.1.21" evidence="4"/>
<proteinExistence type="inferred from homology"/>
<evidence type="ECO:0000256" key="8">
    <source>
        <dbReference type="ARBA" id="ARBA00023295"/>
    </source>
</evidence>
<dbReference type="PANTHER" id="PTHR42715">
    <property type="entry name" value="BETA-GLUCOSIDASE"/>
    <property type="match status" value="1"/>
</dbReference>
<dbReference type="PRINTS" id="PR00133">
    <property type="entry name" value="GLHYDRLASE3"/>
</dbReference>
<name>A0A9P8EAJ5_AURME</name>
<dbReference type="Pfam" id="PF01915">
    <property type="entry name" value="Glyco_hydro_3_C"/>
    <property type="match status" value="1"/>
</dbReference>
<comment type="catalytic activity">
    <reaction evidence="1">
        <text>Hydrolysis of terminal, non-reducing beta-D-glucosyl residues with release of beta-D-glucose.</text>
        <dbReference type="EC" id="3.2.1.21"/>
    </reaction>
</comment>
<evidence type="ECO:0000313" key="12">
    <source>
        <dbReference type="Proteomes" id="UP000779574"/>
    </source>
</evidence>
<evidence type="ECO:0000256" key="4">
    <source>
        <dbReference type="ARBA" id="ARBA00012744"/>
    </source>
</evidence>
<dbReference type="PANTHER" id="PTHR42715:SF3">
    <property type="entry name" value="BETA-GLUCOSIDASE B-RELATED"/>
    <property type="match status" value="1"/>
</dbReference>
<dbReference type="Pfam" id="PF00933">
    <property type="entry name" value="Glyco_hydro_3"/>
    <property type="match status" value="1"/>
</dbReference>
<keyword evidence="9" id="KW-0624">Polysaccharide degradation</keyword>
<feature type="non-terminal residue" evidence="11">
    <location>
        <position position="714"/>
    </location>
</feature>